<dbReference type="Proteomes" id="UP001632038">
    <property type="component" value="Unassembled WGS sequence"/>
</dbReference>
<dbReference type="PANTHER" id="PTHR11139:SF9">
    <property type="entry name" value="SERINE_THREONINE-PROTEIN KINASE MTOR"/>
    <property type="match status" value="1"/>
</dbReference>
<reference evidence="2" key="1">
    <citation type="journal article" date="2024" name="IScience">
        <title>Strigolactones Initiate the Formation of Haustorium-like Structures in Castilleja.</title>
        <authorList>
            <person name="Buerger M."/>
            <person name="Peterson D."/>
            <person name="Chory J."/>
        </authorList>
    </citation>
    <scope>NUCLEOTIDE SEQUENCE [LARGE SCALE GENOMIC DNA]</scope>
</reference>
<proteinExistence type="predicted"/>
<organism evidence="1 2">
    <name type="scientific">Castilleja foliolosa</name>
    <dbReference type="NCBI Taxonomy" id="1961234"/>
    <lineage>
        <taxon>Eukaryota</taxon>
        <taxon>Viridiplantae</taxon>
        <taxon>Streptophyta</taxon>
        <taxon>Embryophyta</taxon>
        <taxon>Tracheophyta</taxon>
        <taxon>Spermatophyta</taxon>
        <taxon>Magnoliopsida</taxon>
        <taxon>eudicotyledons</taxon>
        <taxon>Gunneridae</taxon>
        <taxon>Pentapetalae</taxon>
        <taxon>asterids</taxon>
        <taxon>lamiids</taxon>
        <taxon>Lamiales</taxon>
        <taxon>Orobanchaceae</taxon>
        <taxon>Pedicularideae</taxon>
        <taxon>Castillejinae</taxon>
        <taxon>Castilleja</taxon>
    </lineage>
</organism>
<dbReference type="PANTHER" id="PTHR11139">
    <property type="entry name" value="ATAXIA TELANGIECTASIA MUTATED ATM -RELATED"/>
    <property type="match status" value="1"/>
</dbReference>
<dbReference type="InterPro" id="IPR050517">
    <property type="entry name" value="DDR_Repair_Kinase"/>
</dbReference>
<comment type="caution">
    <text evidence="1">The sequence shown here is derived from an EMBL/GenBank/DDBJ whole genome shotgun (WGS) entry which is preliminary data.</text>
</comment>
<name>A0ABD3BAK5_9LAMI</name>
<sequence length="117" mass="13163">MEHDAKLIPIDIRLLGALAEKCRAYAKALHYKEMEFDRTCSNSLDGSPVAAVEALIHINNQLHQHEAAVGILTYAQLHLGVQLKESCVSMRNSSDGTMLSKPKPLKYQADIMFWKQR</sequence>
<evidence type="ECO:0000313" key="2">
    <source>
        <dbReference type="Proteomes" id="UP001632038"/>
    </source>
</evidence>
<accession>A0ABD3BAK5</accession>
<dbReference type="InterPro" id="IPR016024">
    <property type="entry name" value="ARM-type_fold"/>
</dbReference>
<evidence type="ECO:0000313" key="1">
    <source>
        <dbReference type="EMBL" id="KAL3614294.1"/>
    </source>
</evidence>
<keyword evidence="2" id="KW-1185">Reference proteome</keyword>
<dbReference type="SUPFAM" id="SSF48371">
    <property type="entry name" value="ARM repeat"/>
    <property type="match status" value="1"/>
</dbReference>
<gene>
    <name evidence="1" type="ORF">CASFOL_042368</name>
</gene>
<dbReference type="AlphaFoldDB" id="A0ABD3BAK5"/>
<protein>
    <submittedName>
        <fullName evidence="1">Uncharacterized protein</fullName>
    </submittedName>
</protein>
<dbReference type="EMBL" id="JAVIJP010000107">
    <property type="protein sequence ID" value="KAL3614294.1"/>
    <property type="molecule type" value="Genomic_DNA"/>
</dbReference>